<accession>A0A392UI10</accession>
<evidence type="ECO:0000313" key="2">
    <source>
        <dbReference type="EMBL" id="MCI73253.1"/>
    </source>
</evidence>
<dbReference type="AlphaFoldDB" id="A0A392UI10"/>
<protein>
    <submittedName>
        <fullName evidence="2">Uncharacterized protein</fullName>
    </submittedName>
</protein>
<organism evidence="2 3">
    <name type="scientific">Trifolium medium</name>
    <dbReference type="NCBI Taxonomy" id="97028"/>
    <lineage>
        <taxon>Eukaryota</taxon>
        <taxon>Viridiplantae</taxon>
        <taxon>Streptophyta</taxon>
        <taxon>Embryophyta</taxon>
        <taxon>Tracheophyta</taxon>
        <taxon>Spermatophyta</taxon>
        <taxon>Magnoliopsida</taxon>
        <taxon>eudicotyledons</taxon>
        <taxon>Gunneridae</taxon>
        <taxon>Pentapetalae</taxon>
        <taxon>rosids</taxon>
        <taxon>fabids</taxon>
        <taxon>Fabales</taxon>
        <taxon>Fabaceae</taxon>
        <taxon>Papilionoideae</taxon>
        <taxon>50 kb inversion clade</taxon>
        <taxon>NPAAA clade</taxon>
        <taxon>Hologalegina</taxon>
        <taxon>IRL clade</taxon>
        <taxon>Trifolieae</taxon>
        <taxon>Trifolium</taxon>
    </lineage>
</organism>
<sequence>PARAAPTPETKSETQGNPARRASPSCAPCQGPKLNRLSQPERRVAPDASACRAKGRT</sequence>
<feature type="region of interest" description="Disordered" evidence="1">
    <location>
        <begin position="1"/>
        <end position="57"/>
    </location>
</feature>
<name>A0A392UI10_9FABA</name>
<feature type="non-terminal residue" evidence="2">
    <location>
        <position position="1"/>
    </location>
</feature>
<reference evidence="2 3" key="1">
    <citation type="journal article" date="2018" name="Front. Plant Sci.">
        <title>Red Clover (Trifolium pratense) and Zigzag Clover (T. medium) - A Picture of Genomic Similarities and Differences.</title>
        <authorList>
            <person name="Dluhosova J."/>
            <person name="Istvanek J."/>
            <person name="Nedelnik J."/>
            <person name="Repkova J."/>
        </authorList>
    </citation>
    <scope>NUCLEOTIDE SEQUENCE [LARGE SCALE GENOMIC DNA]</scope>
    <source>
        <strain evidence="3">cv. 10/8</strain>
        <tissue evidence="2">Leaf</tissue>
    </source>
</reference>
<proteinExistence type="predicted"/>
<evidence type="ECO:0000256" key="1">
    <source>
        <dbReference type="SAM" id="MobiDB-lite"/>
    </source>
</evidence>
<comment type="caution">
    <text evidence="2">The sequence shown here is derived from an EMBL/GenBank/DDBJ whole genome shotgun (WGS) entry which is preliminary data.</text>
</comment>
<dbReference type="EMBL" id="LXQA010834414">
    <property type="protein sequence ID" value="MCI73253.1"/>
    <property type="molecule type" value="Genomic_DNA"/>
</dbReference>
<keyword evidence="3" id="KW-1185">Reference proteome</keyword>
<dbReference type="Proteomes" id="UP000265520">
    <property type="component" value="Unassembled WGS sequence"/>
</dbReference>
<evidence type="ECO:0000313" key="3">
    <source>
        <dbReference type="Proteomes" id="UP000265520"/>
    </source>
</evidence>